<dbReference type="PANTHER" id="PTHR42789:SF1">
    <property type="entry name" value="D-ISOMER SPECIFIC 2-HYDROXYACID DEHYDROGENASE FAMILY PROTEIN (AFU_ORTHOLOGUE AFUA_6G10090)"/>
    <property type="match status" value="1"/>
</dbReference>
<dbReference type="CDD" id="cd12172">
    <property type="entry name" value="PGDH_like_2"/>
    <property type="match status" value="1"/>
</dbReference>
<dbReference type="InterPro" id="IPR036291">
    <property type="entry name" value="NAD(P)-bd_dom_sf"/>
</dbReference>
<evidence type="ECO:0000259" key="7">
    <source>
        <dbReference type="Pfam" id="PF02826"/>
    </source>
</evidence>
<keyword evidence="9" id="KW-1185">Reference proteome</keyword>
<evidence type="ECO:0000256" key="5">
    <source>
        <dbReference type="RuleBase" id="RU003719"/>
    </source>
</evidence>
<feature type="domain" description="D-isomer specific 2-hydroxyacid dehydrogenase NAD-binding" evidence="7">
    <location>
        <begin position="112"/>
        <end position="284"/>
    </location>
</feature>
<accession>A0A1H3CKA0</accession>
<dbReference type="InterPro" id="IPR006140">
    <property type="entry name" value="D-isomer_DH_NAD-bd"/>
</dbReference>
<dbReference type="EMBL" id="FNOI01000009">
    <property type="protein sequence ID" value="SDX54682.1"/>
    <property type="molecule type" value="Genomic_DNA"/>
</dbReference>
<keyword evidence="4" id="KW-0520">NAD</keyword>
<dbReference type="SUPFAM" id="SSF52283">
    <property type="entry name" value="Formate/glycerate dehydrogenase catalytic domain-like"/>
    <property type="match status" value="1"/>
</dbReference>
<dbReference type="SUPFAM" id="SSF51735">
    <property type="entry name" value="NAD(P)-binding Rossmann-fold domains"/>
    <property type="match status" value="1"/>
</dbReference>
<evidence type="ECO:0000256" key="2">
    <source>
        <dbReference type="ARBA" id="ARBA00022605"/>
    </source>
</evidence>
<dbReference type="PROSITE" id="PS00065">
    <property type="entry name" value="D_2_HYDROXYACID_DH_1"/>
    <property type="match status" value="1"/>
</dbReference>
<dbReference type="Pfam" id="PF00389">
    <property type="entry name" value="2-Hacid_dh"/>
    <property type="match status" value="1"/>
</dbReference>
<evidence type="ECO:0000256" key="4">
    <source>
        <dbReference type="ARBA" id="ARBA00023027"/>
    </source>
</evidence>
<dbReference type="OrthoDB" id="9793626at2"/>
<evidence type="ECO:0000256" key="3">
    <source>
        <dbReference type="ARBA" id="ARBA00023002"/>
    </source>
</evidence>
<dbReference type="InterPro" id="IPR006139">
    <property type="entry name" value="D-isomer_2_OHA_DH_cat_dom"/>
</dbReference>
<comment type="similarity">
    <text evidence="1 5">Belongs to the D-isomer specific 2-hydroxyacid dehydrogenase family.</text>
</comment>
<feature type="domain" description="D-isomer specific 2-hydroxyacid dehydrogenase catalytic" evidence="6">
    <location>
        <begin position="18"/>
        <end position="308"/>
    </location>
</feature>
<proteinExistence type="inferred from homology"/>
<dbReference type="GO" id="GO:0016616">
    <property type="term" value="F:oxidoreductase activity, acting on the CH-OH group of donors, NAD or NADP as acceptor"/>
    <property type="evidence" value="ECO:0007669"/>
    <property type="project" value="InterPro"/>
</dbReference>
<dbReference type="Pfam" id="PF02826">
    <property type="entry name" value="2-Hacid_dh_C"/>
    <property type="match status" value="1"/>
</dbReference>
<reference evidence="9" key="1">
    <citation type="submission" date="2016-10" db="EMBL/GenBank/DDBJ databases">
        <authorList>
            <person name="Varghese N."/>
            <person name="Submissions S."/>
        </authorList>
    </citation>
    <scope>NUCLEOTIDE SEQUENCE [LARGE SCALE GENOMIC DNA]</scope>
    <source>
        <strain evidence="9">DSM 26922</strain>
    </source>
</reference>
<protein>
    <submittedName>
        <fullName evidence="8">D-3-phosphoglycerate dehydrogenase</fullName>
    </submittedName>
</protein>
<keyword evidence="3 5" id="KW-0560">Oxidoreductase</keyword>
<dbReference type="RefSeq" id="WP_089948351.1">
    <property type="nucleotide sequence ID" value="NZ_FNOI01000009.1"/>
</dbReference>
<dbReference type="InterPro" id="IPR050857">
    <property type="entry name" value="D-2-hydroxyacid_DH"/>
</dbReference>
<keyword evidence="2" id="KW-0028">Amino-acid biosynthesis</keyword>
<dbReference type="STRING" id="670155.SAMN04488001_3468"/>
<dbReference type="PANTHER" id="PTHR42789">
    <property type="entry name" value="D-ISOMER SPECIFIC 2-HYDROXYACID DEHYDROGENASE FAMILY PROTEIN (AFU_ORTHOLOGUE AFUA_6G10090)"/>
    <property type="match status" value="1"/>
</dbReference>
<evidence type="ECO:0000313" key="8">
    <source>
        <dbReference type="EMBL" id="SDX54682.1"/>
    </source>
</evidence>
<sequence length="311" mass="32625">MNRIMITPRSLSNGGHPALRPLQDAGFELVMPAPGATPSEQQLLAAVPSCVGWLAGVEPISEAVISAAPHLRVISRNGTGIDNLPMPALEARGIAVRRAEGTNARGVAELALALTFAGLRDIVPTHTGLQQGVWPRRAGHEIQGARIGVVGLGAIGAAFSEFCLALGARVRGFDPFAPEGACGHPNFERTDLATALTDADVVSLHAPMPQDGRPLLGASQLEKMAQGAVVVNTARAGLIDDRAMLAALDSGRVGAYATDVFPTEPPELTALLRHNRVVTTSHIGGFTRQSVERSTRRAVDNLLDVLARHEA</sequence>
<dbReference type="GO" id="GO:0051287">
    <property type="term" value="F:NAD binding"/>
    <property type="evidence" value="ECO:0007669"/>
    <property type="project" value="InterPro"/>
</dbReference>
<dbReference type="GO" id="GO:0008652">
    <property type="term" value="P:amino acid biosynthetic process"/>
    <property type="evidence" value="ECO:0007669"/>
    <property type="project" value="UniProtKB-KW"/>
</dbReference>
<name>A0A1H3CKA0_9RHOB</name>
<evidence type="ECO:0000256" key="1">
    <source>
        <dbReference type="ARBA" id="ARBA00005854"/>
    </source>
</evidence>
<dbReference type="InterPro" id="IPR029752">
    <property type="entry name" value="D-isomer_DH_CS1"/>
</dbReference>
<gene>
    <name evidence="8" type="ORF">SAMN04488001_3468</name>
</gene>
<dbReference type="Proteomes" id="UP000199441">
    <property type="component" value="Unassembled WGS sequence"/>
</dbReference>
<dbReference type="Gene3D" id="3.40.50.720">
    <property type="entry name" value="NAD(P)-binding Rossmann-like Domain"/>
    <property type="match status" value="2"/>
</dbReference>
<evidence type="ECO:0000259" key="6">
    <source>
        <dbReference type="Pfam" id="PF00389"/>
    </source>
</evidence>
<dbReference type="AlphaFoldDB" id="A0A1H3CKA0"/>
<organism evidence="8 9">
    <name type="scientific">Litoreibacter albidus</name>
    <dbReference type="NCBI Taxonomy" id="670155"/>
    <lineage>
        <taxon>Bacteria</taxon>
        <taxon>Pseudomonadati</taxon>
        <taxon>Pseudomonadota</taxon>
        <taxon>Alphaproteobacteria</taxon>
        <taxon>Rhodobacterales</taxon>
        <taxon>Roseobacteraceae</taxon>
        <taxon>Litoreibacter</taxon>
    </lineage>
</organism>
<evidence type="ECO:0000313" key="9">
    <source>
        <dbReference type="Proteomes" id="UP000199441"/>
    </source>
</evidence>